<evidence type="ECO:0000313" key="1">
    <source>
        <dbReference type="EMBL" id="MDO7905327.1"/>
    </source>
</evidence>
<evidence type="ECO:0008006" key="3">
    <source>
        <dbReference type="Google" id="ProtNLM"/>
    </source>
</evidence>
<protein>
    <recommendedName>
        <fullName evidence="3">PD-(D/E)XK endonuclease-like domain-containing protein</fullName>
    </recommendedName>
</protein>
<sequence>MFTLYTYDNQRPDCSLIEKNIVKERQYTYITATKALASVREREGLIPEHQRLEDDRGEKRKMILFANIVRAWTKQKYALSSRGEEKTMLYRAMNEVSKGTTHLRDLLRHDFSSWIRILYGLAALGIDLRHTSLPEEKRKQLVNPVIETHLKDIQSSFYVQLEKVGKRLFEAAARDYFQEKSSPTELVIMEGFTYFTDLQKWFIEQCRIQGKEIVFIVPYRERQKQGFAIIEETYNIVPTHCRFTLETPQISGKMDVAFLQGQLLQNESRTIFQDPVSNVRLAQYPNRDRELQGCIAQLKFWFDSGYEPKEVAVVMRRSKEFIDRLRDYMAMNPLHYRDRKTGERRKVELVTSPRLLLLTPVGRFILNLYQIWKENSLHLQADLLESILSSGWLGAGIQDSTPVFRAVKYQYFTNCKSMDEWLGVLNQLEQDSEKDTIFRLPVQLVDKETVRKWREVIELLARICNRLFNQKEASVAKHIEILQEELNQMLPKALRKAERIVLEKIQTVFQELSTYFSIPLTTEEFGDAIHALTKGENTDEEDESQNEEEELNPDLLRIVTPETLDGMVYKAVLYLGCDNVHVPVLYPEPWPFYEDGRGKHLMTERYMFLTVVRSASEQLVLSYAQKDGDRSFQPSTYMQEVERLLGSKREVQGILDSLDLSLAHDGVKDVKIKSAKRKSYDLSELAHYGLCPLRYRLELLHPEARMYRNEWQLQIYAQSTWLNRIYGQIERSNLKSASKDIFYQSLLVFMEATRGEIHRMFPAFSPIVWHAIEIQVKDQLDYLSNWQHSFFRSVFKGSKESFSVLVDGEVEERTIKVTFEIPYMLQSARFNLAMFGDLLLGEWLLPGKDESEGKDGQGEVEIDGVQLFRNQYQAVSWWRKTINSFFAIEKGQVVIENNHTKRLKVHYDSLPEKVGQLVKNIESNKFPMHSGEHCTSCPVRPECLGIGSQLGVAE</sequence>
<dbReference type="SUPFAM" id="SSF52540">
    <property type="entry name" value="P-loop containing nucleoside triphosphate hydrolases"/>
    <property type="match status" value="1"/>
</dbReference>
<comment type="caution">
    <text evidence="1">The sequence shown here is derived from an EMBL/GenBank/DDBJ whole genome shotgun (WGS) entry which is preliminary data.</text>
</comment>
<reference evidence="1 2" key="1">
    <citation type="submission" date="2023-07" db="EMBL/GenBank/DDBJ databases">
        <title>Paenibacillus sp. JX-17 nov. isolated from soil.</title>
        <authorList>
            <person name="Wan Y."/>
            <person name="Liu B."/>
        </authorList>
    </citation>
    <scope>NUCLEOTIDE SEQUENCE [LARGE SCALE GENOMIC DNA]</scope>
    <source>
        <strain evidence="1 2">JX-17</strain>
    </source>
</reference>
<organism evidence="1 2">
    <name type="scientific">Paenibacillus lacisoli</name>
    <dbReference type="NCBI Taxonomy" id="3064525"/>
    <lineage>
        <taxon>Bacteria</taxon>
        <taxon>Bacillati</taxon>
        <taxon>Bacillota</taxon>
        <taxon>Bacilli</taxon>
        <taxon>Bacillales</taxon>
        <taxon>Paenibacillaceae</taxon>
        <taxon>Paenibacillus</taxon>
    </lineage>
</organism>
<accession>A0ABT9C7U1</accession>
<gene>
    <name evidence="1" type="ORF">Q5741_02730</name>
</gene>
<dbReference type="RefSeq" id="WP_305022497.1">
    <property type="nucleotide sequence ID" value="NZ_JAUQTB010000001.1"/>
</dbReference>
<proteinExistence type="predicted"/>
<name>A0ABT9C7U1_9BACL</name>
<evidence type="ECO:0000313" key="2">
    <source>
        <dbReference type="Proteomes" id="UP001240171"/>
    </source>
</evidence>
<dbReference type="Proteomes" id="UP001240171">
    <property type="component" value="Unassembled WGS sequence"/>
</dbReference>
<dbReference type="Gene3D" id="3.40.50.300">
    <property type="entry name" value="P-loop containing nucleotide triphosphate hydrolases"/>
    <property type="match status" value="1"/>
</dbReference>
<keyword evidence="2" id="KW-1185">Reference proteome</keyword>
<dbReference type="EMBL" id="JAUQTB010000001">
    <property type="protein sequence ID" value="MDO7905327.1"/>
    <property type="molecule type" value="Genomic_DNA"/>
</dbReference>
<dbReference type="InterPro" id="IPR027417">
    <property type="entry name" value="P-loop_NTPase"/>
</dbReference>